<gene>
    <name evidence="3" type="ORF">DCAF_LOCUS3487</name>
</gene>
<keyword evidence="2" id="KW-0472">Membrane</keyword>
<dbReference type="EMBL" id="CAWUPB010000850">
    <property type="protein sequence ID" value="CAK7325796.1"/>
    <property type="molecule type" value="Genomic_DNA"/>
</dbReference>
<proteinExistence type="predicted"/>
<dbReference type="AlphaFoldDB" id="A0AAV1QVR4"/>
<keyword evidence="2" id="KW-1133">Transmembrane helix</keyword>
<evidence type="ECO:0000313" key="3">
    <source>
        <dbReference type="EMBL" id="CAK7325796.1"/>
    </source>
</evidence>
<dbReference type="Proteomes" id="UP001314170">
    <property type="component" value="Unassembled WGS sequence"/>
</dbReference>
<evidence type="ECO:0000313" key="4">
    <source>
        <dbReference type="Proteomes" id="UP001314170"/>
    </source>
</evidence>
<keyword evidence="2" id="KW-0812">Transmembrane</keyword>
<reference evidence="3 4" key="1">
    <citation type="submission" date="2024-01" db="EMBL/GenBank/DDBJ databases">
        <authorList>
            <person name="Waweru B."/>
        </authorList>
    </citation>
    <scope>NUCLEOTIDE SEQUENCE [LARGE SCALE GENOMIC DNA]</scope>
</reference>
<organism evidence="3 4">
    <name type="scientific">Dovyalis caffra</name>
    <dbReference type="NCBI Taxonomy" id="77055"/>
    <lineage>
        <taxon>Eukaryota</taxon>
        <taxon>Viridiplantae</taxon>
        <taxon>Streptophyta</taxon>
        <taxon>Embryophyta</taxon>
        <taxon>Tracheophyta</taxon>
        <taxon>Spermatophyta</taxon>
        <taxon>Magnoliopsida</taxon>
        <taxon>eudicotyledons</taxon>
        <taxon>Gunneridae</taxon>
        <taxon>Pentapetalae</taxon>
        <taxon>rosids</taxon>
        <taxon>fabids</taxon>
        <taxon>Malpighiales</taxon>
        <taxon>Salicaceae</taxon>
        <taxon>Flacourtieae</taxon>
        <taxon>Dovyalis</taxon>
    </lineage>
</organism>
<feature type="transmembrane region" description="Helical" evidence="2">
    <location>
        <begin position="24"/>
        <end position="42"/>
    </location>
</feature>
<name>A0AAV1QVR4_9ROSI</name>
<evidence type="ECO:0008006" key="5">
    <source>
        <dbReference type="Google" id="ProtNLM"/>
    </source>
</evidence>
<protein>
    <recommendedName>
        <fullName evidence="5">Transmembrane protein</fullName>
    </recommendedName>
</protein>
<evidence type="ECO:0000256" key="2">
    <source>
        <dbReference type="SAM" id="Phobius"/>
    </source>
</evidence>
<accession>A0AAV1QVR4</accession>
<keyword evidence="4" id="KW-1185">Reference proteome</keyword>
<feature type="region of interest" description="Disordered" evidence="1">
    <location>
        <begin position="78"/>
        <end position="103"/>
    </location>
</feature>
<evidence type="ECO:0000256" key="1">
    <source>
        <dbReference type="SAM" id="MobiDB-lite"/>
    </source>
</evidence>
<sequence length="145" mass="16769">MQNPGTLLHERVRKLPKLSRLRKIIRRFIFVSVTLMIFFNMAHEFVLFKTLPKSRLPGTDIISTENATEAEVHHNDVEEGNDHNHVEEGNDHNDVEEGNDGDGHGTKMKFVSWFDERKKHNDYDGGHEPRYAYSYSGDEMGLKTT</sequence>
<comment type="caution">
    <text evidence="3">The sequence shown here is derived from an EMBL/GenBank/DDBJ whole genome shotgun (WGS) entry which is preliminary data.</text>
</comment>